<feature type="chain" id="PRO_5039551728" description="Lipoprotein" evidence="2">
    <location>
        <begin position="20"/>
        <end position="271"/>
    </location>
</feature>
<keyword evidence="4" id="KW-1185">Reference proteome</keyword>
<evidence type="ECO:0000256" key="2">
    <source>
        <dbReference type="SAM" id="SignalP"/>
    </source>
</evidence>
<dbReference type="PROSITE" id="PS51257">
    <property type="entry name" value="PROKAR_LIPOPROTEIN"/>
    <property type="match status" value="1"/>
</dbReference>
<name>A0A1H9TF49_9FIRM</name>
<evidence type="ECO:0008006" key="5">
    <source>
        <dbReference type="Google" id="ProtNLM"/>
    </source>
</evidence>
<protein>
    <recommendedName>
        <fullName evidence="5">Lipoprotein</fullName>
    </recommendedName>
</protein>
<proteinExistence type="predicted"/>
<dbReference type="EMBL" id="FOGW01000016">
    <property type="protein sequence ID" value="SER95822.1"/>
    <property type="molecule type" value="Genomic_DNA"/>
</dbReference>
<feature type="compositionally biased region" description="Low complexity" evidence="1">
    <location>
        <begin position="37"/>
        <end position="54"/>
    </location>
</feature>
<evidence type="ECO:0000313" key="4">
    <source>
        <dbReference type="Proteomes" id="UP000182471"/>
    </source>
</evidence>
<organism evidence="3 4">
    <name type="scientific">Lachnobacterium bovis</name>
    <dbReference type="NCBI Taxonomy" id="140626"/>
    <lineage>
        <taxon>Bacteria</taxon>
        <taxon>Bacillati</taxon>
        <taxon>Bacillota</taxon>
        <taxon>Clostridia</taxon>
        <taxon>Lachnospirales</taxon>
        <taxon>Lachnospiraceae</taxon>
        <taxon>Lachnobacterium</taxon>
    </lineage>
</organism>
<dbReference type="RefSeq" id="WP_022748328.1">
    <property type="nucleotide sequence ID" value="NZ_FOGW01000016.1"/>
</dbReference>
<keyword evidence="2" id="KW-0732">Signal</keyword>
<gene>
    <name evidence="3" type="ORF">SAMN02910429_01616</name>
</gene>
<evidence type="ECO:0000256" key="1">
    <source>
        <dbReference type="SAM" id="MobiDB-lite"/>
    </source>
</evidence>
<dbReference type="AlphaFoldDB" id="A0A1H9TF49"/>
<sequence>MKKVTLFTKIFLIATITCAFFTGCETSKKAEPSNTENKQTSQKNSNKGSSTTNSKTKKSDKALAEYKIILTNLHNEHKLRDKEVKLAQASDIENNQYAIYDVDKDGQDELIILFTTADNDFVQGKIYGYDSKKSEIVEKLDCYPSVHVYDNGIVIDDVTVALNRSADRLWPYGIWKYDASQNKYVNHGYLSQIFADDSETESEELDPFPTDKDKDKDDTLYVLKKQNEETKFMDKADYEEFRDGFLKNAKEVKIDYKNLTLKNINNSCKEQ</sequence>
<evidence type="ECO:0000313" key="3">
    <source>
        <dbReference type="EMBL" id="SER95822.1"/>
    </source>
</evidence>
<reference evidence="4" key="1">
    <citation type="submission" date="2016-10" db="EMBL/GenBank/DDBJ databases">
        <authorList>
            <person name="Varghese N."/>
            <person name="Submissions S."/>
        </authorList>
    </citation>
    <scope>NUCLEOTIDE SEQUENCE [LARGE SCALE GENOMIC DNA]</scope>
    <source>
        <strain evidence="4">S1b</strain>
    </source>
</reference>
<feature type="signal peptide" evidence="2">
    <location>
        <begin position="1"/>
        <end position="19"/>
    </location>
</feature>
<dbReference type="Proteomes" id="UP000182471">
    <property type="component" value="Unassembled WGS sequence"/>
</dbReference>
<accession>A0A1H9TF49</accession>
<feature type="region of interest" description="Disordered" evidence="1">
    <location>
        <begin position="28"/>
        <end position="58"/>
    </location>
</feature>